<accession>A0AAQ1SWC0</accession>
<evidence type="ECO:0000313" key="2">
    <source>
        <dbReference type="Proteomes" id="UP000294335"/>
    </source>
</evidence>
<comment type="caution">
    <text evidence="1">The sequence shown here is derived from an EMBL/GenBank/DDBJ whole genome shotgun (WGS) entry which is preliminary data.</text>
</comment>
<sequence length="215" mass="24347">MRQQQEHIMSEATSAVIGAGIVSFLPGISAAHKTKVKLALAMAERATETACREGLVEDWFAYYRNQLKYMGWDAVSAEQLHWPDQRRARQADQVLETIAVTAGEHFASAIGISMQKLLANPSVLQELERRAYERQHFQLLPCAPAGANRVDMVLYHETDTRSAFGAGFISHKRSYRNVRAELIRFNLLAFEHSFLPKVQDRVVQVSMQRVLDYAL</sequence>
<gene>
    <name evidence="1" type="ORF">JV551A3_V1_2240046</name>
</gene>
<reference evidence="1 2" key="1">
    <citation type="submission" date="2018-02" db="EMBL/GenBank/DDBJ databases">
        <authorList>
            <person name="Dubost A."/>
        </authorList>
    </citation>
    <scope>NUCLEOTIDE SEQUENCE [LARGE SCALE GENOMIC DNA]</scope>
    <source>
        <strain evidence="2">JV551A3</strain>
    </source>
</reference>
<dbReference type="Proteomes" id="UP000294335">
    <property type="component" value="Unassembled WGS sequence"/>
</dbReference>
<dbReference type="EMBL" id="OPYN01000224">
    <property type="protein sequence ID" value="SPO63813.1"/>
    <property type="molecule type" value="Genomic_DNA"/>
</dbReference>
<evidence type="ECO:0000313" key="1">
    <source>
        <dbReference type="EMBL" id="SPO63813.1"/>
    </source>
</evidence>
<organism evidence="1 2">
    <name type="scientific">Pseudomonas inefficax</name>
    <dbReference type="NCBI Taxonomy" id="2078786"/>
    <lineage>
        <taxon>Bacteria</taxon>
        <taxon>Pseudomonadati</taxon>
        <taxon>Pseudomonadota</taxon>
        <taxon>Gammaproteobacteria</taxon>
        <taxon>Pseudomonadales</taxon>
        <taxon>Pseudomonadaceae</taxon>
        <taxon>Pseudomonas</taxon>
    </lineage>
</organism>
<dbReference type="AlphaFoldDB" id="A0AAQ1SWC0"/>
<proteinExistence type="predicted"/>
<name>A0AAQ1SWC0_9PSED</name>
<keyword evidence="2" id="KW-1185">Reference proteome</keyword>
<protein>
    <submittedName>
        <fullName evidence="1">Uncharacterized protein</fullName>
    </submittedName>
</protein>